<dbReference type="Proteomes" id="UP000014140">
    <property type="component" value="Unassembled WGS sequence"/>
</dbReference>
<dbReference type="AlphaFoldDB" id="S0GN37"/>
<organism evidence="3 4">
    <name type="scientific">Parabacteroides goldsteinii dnLKV18</name>
    <dbReference type="NCBI Taxonomy" id="1235789"/>
    <lineage>
        <taxon>Bacteria</taxon>
        <taxon>Pseudomonadati</taxon>
        <taxon>Bacteroidota</taxon>
        <taxon>Bacteroidia</taxon>
        <taxon>Bacteroidales</taxon>
        <taxon>Tannerellaceae</taxon>
        <taxon>Parabacteroides</taxon>
    </lineage>
</organism>
<evidence type="ECO:0000313" key="3">
    <source>
        <dbReference type="EMBL" id="EOS20211.1"/>
    </source>
</evidence>
<protein>
    <submittedName>
        <fullName evidence="3">Uncharacterized protein</fullName>
    </submittedName>
</protein>
<feature type="transmembrane region" description="Helical" evidence="2">
    <location>
        <begin position="182"/>
        <end position="206"/>
    </location>
</feature>
<dbReference type="Gene3D" id="3.40.960.10">
    <property type="entry name" value="VSR Endonuclease"/>
    <property type="match status" value="1"/>
</dbReference>
<keyword evidence="2" id="KW-0812">Transmembrane</keyword>
<sequence>MTSRKNSDEHYVIDLCDEVLGLKASRQQTFDFLRGDGNPGKKLPVDAYYPQLKLVVEYKERQHTESVAFFNKKTTVSGVCRDEQRRIYDQRRRDVLPKHGIKLIEISYTDFKYDNHKRLIRNRQADMAEIRRILSKTQNENQKVEHKNTDKQTKKDERNNLRSKTPVKDGRHTWVYSAYSKFGCLFILAVVFCTLLISSYLTISVFDFNEGLSLIIMFFSLFVVSFIFHHYTTGVDEKLDKEKYKRKEVSSIYSSTNHNPVCCPQCGSHTIGLSDNGGFVCIDCGVQWYQTY</sequence>
<dbReference type="PATRIC" id="fig|1235789.3.peg.899"/>
<dbReference type="EMBL" id="ASSQ01000001">
    <property type="protein sequence ID" value="EOS20211.1"/>
    <property type="molecule type" value="Genomic_DNA"/>
</dbReference>
<dbReference type="RefSeq" id="WP_016212956.1">
    <property type="nucleotide sequence ID" value="NZ_KE159513.1"/>
</dbReference>
<comment type="caution">
    <text evidence="3">The sequence shown here is derived from an EMBL/GenBank/DDBJ whole genome shotgun (WGS) entry which is preliminary data.</text>
</comment>
<evidence type="ECO:0000313" key="4">
    <source>
        <dbReference type="Proteomes" id="UP000014140"/>
    </source>
</evidence>
<reference evidence="3 4" key="1">
    <citation type="submission" date="2013-04" db="EMBL/GenBank/DDBJ databases">
        <title>The Genome Sequence of Parabacteroides goldsteinii dnLKV18.</title>
        <authorList>
            <consortium name="The Broad Institute Genomics Platform"/>
            <consortium name="The Broad Institute Genome Sequencing Center for Infectious Disease"/>
            <person name="Earl A."/>
            <person name="Xavier R."/>
            <person name="Kuhn K."/>
            <person name="Stappenbeck T."/>
            <person name="Walker B."/>
            <person name="Young S."/>
            <person name="Zeng Q."/>
            <person name="Gargeya S."/>
            <person name="Fitzgerald M."/>
            <person name="Haas B."/>
            <person name="Abouelleil A."/>
            <person name="Allen A.W."/>
            <person name="Alvarado L."/>
            <person name="Arachchi H.M."/>
            <person name="Berlin A.M."/>
            <person name="Chapman S.B."/>
            <person name="Gainer-Dewar J."/>
            <person name="Goldberg J."/>
            <person name="Griggs A."/>
            <person name="Gujja S."/>
            <person name="Hansen M."/>
            <person name="Howarth C."/>
            <person name="Imamovic A."/>
            <person name="Ireland A."/>
            <person name="Larimer J."/>
            <person name="McCowan C."/>
            <person name="Murphy C."/>
            <person name="Pearson M."/>
            <person name="Poon T.W."/>
            <person name="Priest M."/>
            <person name="Roberts A."/>
            <person name="Saif S."/>
            <person name="Shea T."/>
            <person name="Sisk P."/>
            <person name="Sykes S."/>
            <person name="Wortman J."/>
            <person name="Nusbaum C."/>
            <person name="Birren B."/>
        </authorList>
    </citation>
    <scope>NUCLEOTIDE SEQUENCE [LARGE SCALE GENOMIC DNA]</scope>
    <source>
        <strain evidence="4">dnLKV18</strain>
    </source>
</reference>
<accession>S0GN37</accession>
<feature type="compositionally biased region" description="Basic and acidic residues" evidence="1">
    <location>
        <begin position="142"/>
        <end position="165"/>
    </location>
</feature>
<keyword evidence="2" id="KW-0472">Membrane</keyword>
<evidence type="ECO:0000256" key="1">
    <source>
        <dbReference type="SAM" id="MobiDB-lite"/>
    </source>
</evidence>
<evidence type="ECO:0000256" key="2">
    <source>
        <dbReference type="SAM" id="Phobius"/>
    </source>
</evidence>
<keyword evidence="2" id="KW-1133">Transmembrane helix</keyword>
<name>S0GN37_9BACT</name>
<proteinExistence type="predicted"/>
<feature type="transmembrane region" description="Helical" evidence="2">
    <location>
        <begin position="212"/>
        <end position="231"/>
    </location>
</feature>
<keyword evidence="4" id="KW-1185">Reference proteome</keyword>
<feature type="region of interest" description="Disordered" evidence="1">
    <location>
        <begin position="139"/>
        <end position="165"/>
    </location>
</feature>
<dbReference type="HOGENOM" id="CLU_952635_0_0_10"/>
<gene>
    <name evidence="3" type="ORF">C803_00893</name>
</gene>